<evidence type="ECO:0000256" key="3">
    <source>
        <dbReference type="ARBA" id="ARBA00022737"/>
    </source>
</evidence>
<evidence type="ECO:0008006" key="11">
    <source>
        <dbReference type="Google" id="ProtNLM"/>
    </source>
</evidence>
<dbReference type="InterPro" id="IPR055414">
    <property type="entry name" value="LRR_R13L4/SHOC2-like"/>
</dbReference>
<evidence type="ECO:0000256" key="5">
    <source>
        <dbReference type="SAM" id="MobiDB-lite"/>
    </source>
</evidence>
<gene>
    <name evidence="9" type="ORF">PVL29_016252</name>
</gene>
<evidence type="ECO:0000313" key="10">
    <source>
        <dbReference type="Proteomes" id="UP001168098"/>
    </source>
</evidence>
<dbReference type="GO" id="GO:0043531">
    <property type="term" value="F:ADP binding"/>
    <property type="evidence" value="ECO:0007669"/>
    <property type="project" value="InterPro"/>
</dbReference>
<keyword evidence="2" id="KW-0433">Leucine-rich repeat</keyword>
<evidence type="ECO:0000259" key="7">
    <source>
        <dbReference type="Pfam" id="PF23247"/>
    </source>
</evidence>
<dbReference type="PANTHER" id="PTHR33463:SF179">
    <property type="entry name" value="NB-ARC DOMAIN-CONTAINING PROTEIN"/>
    <property type="match status" value="1"/>
</dbReference>
<dbReference type="Pfam" id="PF23598">
    <property type="entry name" value="LRR_14"/>
    <property type="match status" value="1"/>
</dbReference>
<dbReference type="InterPro" id="IPR002182">
    <property type="entry name" value="NB-ARC"/>
</dbReference>
<dbReference type="InterPro" id="IPR027417">
    <property type="entry name" value="P-loop_NTPase"/>
</dbReference>
<dbReference type="InterPro" id="IPR057135">
    <property type="entry name" value="At4g27190-like_LRR"/>
</dbReference>
<dbReference type="InterPro" id="IPR003591">
    <property type="entry name" value="Leu-rich_rpt_typical-subtyp"/>
</dbReference>
<feature type="domain" description="Disease resistance protein At4g27190-like leucine-rich repeats" evidence="7">
    <location>
        <begin position="774"/>
        <end position="903"/>
    </location>
</feature>
<proteinExistence type="inferred from homology"/>
<comment type="similarity">
    <text evidence="1">Belongs to the disease resistance NB-LRR family.</text>
</comment>
<dbReference type="Proteomes" id="UP001168098">
    <property type="component" value="Unassembled WGS sequence"/>
</dbReference>
<comment type="caution">
    <text evidence="9">The sequence shown here is derived from an EMBL/GenBank/DDBJ whole genome shotgun (WGS) entry which is preliminary data.</text>
</comment>
<reference evidence="9 10" key="1">
    <citation type="journal article" date="2023" name="BMC Biotechnol.">
        <title>Vitis rotundifolia cv Carlos genome sequencing.</title>
        <authorList>
            <person name="Huff M."/>
            <person name="Hulse-Kemp A."/>
            <person name="Scheffler B."/>
            <person name="Youngblood R."/>
            <person name="Simpson S."/>
            <person name="Babiker E."/>
            <person name="Staton M."/>
        </authorList>
    </citation>
    <scope>NUCLEOTIDE SEQUENCE [LARGE SCALE GENOMIC DNA]</scope>
    <source>
        <tissue evidence="9">Leaf</tissue>
    </source>
</reference>
<feature type="domain" description="Disease resistance R13L4/SHOC-2-like LRR" evidence="8">
    <location>
        <begin position="500"/>
        <end position="650"/>
    </location>
</feature>
<name>A0AA38ZES4_VITRO</name>
<dbReference type="PANTHER" id="PTHR33463">
    <property type="entry name" value="NB-ARC DOMAIN-CONTAINING PROTEIN-RELATED"/>
    <property type="match status" value="1"/>
</dbReference>
<dbReference type="Gene3D" id="3.80.10.10">
    <property type="entry name" value="Ribonuclease Inhibitor"/>
    <property type="match status" value="2"/>
</dbReference>
<evidence type="ECO:0000256" key="2">
    <source>
        <dbReference type="ARBA" id="ARBA00022614"/>
    </source>
</evidence>
<keyword evidence="10" id="KW-1185">Reference proteome</keyword>
<keyword evidence="3" id="KW-0677">Repeat</keyword>
<evidence type="ECO:0000256" key="1">
    <source>
        <dbReference type="ARBA" id="ARBA00008894"/>
    </source>
</evidence>
<evidence type="ECO:0000313" key="9">
    <source>
        <dbReference type="EMBL" id="KAJ9687691.1"/>
    </source>
</evidence>
<dbReference type="EMBL" id="JARBHA010000012">
    <property type="protein sequence ID" value="KAJ9687691.1"/>
    <property type="molecule type" value="Genomic_DNA"/>
</dbReference>
<dbReference type="Pfam" id="PF00931">
    <property type="entry name" value="NB-ARC"/>
    <property type="match status" value="1"/>
</dbReference>
<dbReference type="AlphaFoldDB" id="A0AA38ZES4"/>
<sequence>MNSVNKERHKNWVRDVLKINHKLRERKTFPSQFEIDAPLDHLFDDICSSIKSNVLVSDQLEIDTLMQHSFNDIEAYVPPLIIQKMYGKTFQVHMPGQGISVRQLHLESTKQEVKMTPALTRHDEKLLNLAVDFAIRQILEDIENPEVLRIRISGRDGIRVTTAVKGLPQIQKMFNVVVQVDASSCSNIIGIEKNIAAQLGFSDGLEFNKLLEDTNFLIFLHGIHERINLYEVGSKWWNSKNIQKIVCTTRSQTVHKRMAMDLEIRLEDHLLSWELFSMNVSKNVHSSGFQRRATDVIEKCSGHLLAVVLMGRALKMVYDVIVWERASCILGLPHRAQMKDRVLCNTLAFILVRLGSADECVKYSAFHTQREGTSRIDLILEWIRHALIKTVDEGEKIVQDLINALVFESFQNGYSVRMRDEIREVLVDLFRLEINTHFLLLGGRGLTKAPKDEAWEEAYEIHLMNNKLSELPKSPNCPHLCALFLQNNSCLRVIPPLFFQCMPMLQILNLSHTKIRSLPQSLYGLVQLQGLVLRGCKLFMELPPEVGKLSNLKVLDLEGTEIIRLPVDVGKLTNLICLKMSIYGDDNSRKDNESNIMIPKNVISNLFQLEELMIDVNPGDKRWNASVKDIVKEVCSLDRLQALQLYLPEVALLNDLQNASSSIDLSGMRFRFTVGSHLKRIISRLPLEVAVKFDVPERCLKFVKGEDVPTEIGKVLQHVTALFLDCHSTATSLSEFGVGYMENLKFCVLGECDEIQTIVDANNDGDVVLRSLEYLNLYYMKNLRSIWEGPFGWGSLSCLKALVLYTCPQLTTIFTLDLLFNLYNLEELVVEDCPEIESIVVTHDPTATQPMLWKGDLFPKLKKISLHYMPKLVSISNGLLISPKLKWISFYDCPSLKTLSTEEVRSNDLKVIIGEAEWWRELKWNKSDWFKPPNLDAIFVPIERDTDFITQLAKINDQLQTRMQETKPSQQSDPGYSLKAPAVKDGTSSKQKQVA</sequence>
<organism evidence="9 10">
    <name type="scientific">Vitis rotundifolia</name>
    <name type="common">Muscadine grape</name>
    <dbReference type="NCBI Taxonomy" id="103349"/>
    <lineage>
        <taxon>Eukaryota</taxon>
        <taxon>Viridiplantae</taxon>
        <taxon>Streptophyta</taxon>
        <taxon>Embryophyta</taxon>
        <taxon>Tracheophyta</taxon>
        <taxon>Spermatophyta</taxon>
        <taxon>Magnoliopsida</taxon>
        <taxon>eudicotyledons</taxon>
        <taxon>Gunneridae</taxon>
        <taxon>Pentapetalae</taxon>
        <taxon>rosids</taxon>
        <taxon>Vitales</taxon>
        <taxon>Vitaceae</taxon>
        <taxon>Viteae</taxon>
        <taxon>Vitis</taxon>
    </lineage>
</organism>
<dbReference type="Pfam" id="PF23247">
    <property type="entry name" value="LRR_RPS2"/>
    <property type="match status" value="1"/>
</dbReference>
<dbReference type="SUPFAM" id="SSF52540">
    <property type="entry name" value="P-loop containing nucleoside triphosphate hydrolases"/>
    <property type="match status" value="1"/>
</dbReference>
<evidence type="ECO:0000259" key="8">
    <source>
        <dbReference type="Pfam" id="PF23598"/>
    </source>
</evidence>
<evidence type="ECO:0000256" key="4">
    <source>
        <dbReference type="ARBA" id="ARBA00022821"/>
    </source>
</evidence>
<protein>
    <recommendedName>
        <fullName evidence="11">Disease resistance protein</fullName>
    </recommendedName>
</protein>
<keyword evidence="4" id="KW-0611">Plant defense</keyword>
<dbReference type="SUPFAM" id="SSF52058">
    <property type="entry name" value="L domain-like"/>
    <property type="match status" value="1"/>
</dbReference>
<feature type="region of interest" description="Disordered" evidence="5">
    <location>
        <begin position="961"/>
        <end position="995"/>
    </location>
</feature>
<feature type="compositionally biased region" description="Polar residues" evidence="5">
    <location>
        <begin position="986"/>
        <end position="995"/>
    </location>
</feature>
<evidence type="ECO:0000259" key="6">
    <source>
        <dbReference type="Pfam" id="PF00931"/>
    </source>
</evidence>
<feature type="compositionally biased region" description="Polar residues" evidence="5">
    <location>
        <begin position="961"/>
        <end position="974"/>
    </location>
</feature>
<dbReference type="InterPro" id="IPR050905">
    <property type="entry name" value="Plant_NBS-LRR"/>
</dbReference>
<dbReference type="InterPro" id="IPR032675">
    <property type="entry name" value="LRR_dom_sf"/>
</dbReference>
<dbReference type="GO" id="GO:0006952">
    <property type="term" value="P:defense response"/>
    <property type="evidence" value="ECO:0007669"/>
    <property type="project" value="UniProtKB-KW"/>
</dbReference>
<feature type="domain" description="NB-ARC" evidence="6">
    <location>
        <begin position="144"/>
        <end position="283"/>
    </location>
</feature>
<accession>A0AA38ZES4</accession>
<dbReference type="SMART" id="SM00369">
    <property type="entry name" value="LRR_TYP"/>
    <property type="match status" value="2"/>
</dbReference>